<name>A0A8X6U6S3_NEPPI</name>
<dbReference type="EMBL" id="BMAW01122090">
    <property type="protein sequence ID" value="GFT97422.1"/>
    <property type="molecule type" value="Genomic_DNA"/>
</dbReference>
<dbReference type="OrthoDB" id="6435220at2759"/>
<protein>
    <submittedName>
        <fullName evidence="1">Uncharacterized protein</fullName>
    </submittedName>
</protein>
<comment type="caution">
    <text evidence="1">The sequence shown here is derived from an EMBL/GenBank/DDBJ whole genome shotgun (WGS) entry which is preliminary data.</text>
</comment>
<organism evidence="1 2">
    <name type="scientific">Nephila pilipes</name>
    <name type="common">Giant wood spider</name>
    <name type="synonym">Nephila maculata</name>
    <dbReference type="NCBI Taxonomy" id="299642"/>
    <lineage>
        <taxon>Eukaryota</taxon>
        <taxon>Metazoa</taxon>
        <taxon>Ecdysozoa</taxon>
        <taxon>Arthropoda</taxon>
        <taxon>Chelicerata</taxon>
        <taxon>Arachnida</taxon>
        <taxon>Araneae</taxon>
        <taxon>Araneomorphae</taxon>
        <taxon>Entelegynae</taxon>
        <taxon>Araneoidea</taxon>
        <taxon>Nephilidae</taxon>
        <taxon>Nephila</taxon>
    </lineage>
</organism>
<gene>
    <name evidence="1" type="ORF">NPIL_365581</name>
</gene>
<keyword evidence="2" id="KW-1185">Reference proteome</keyword>
<reference evidence="1" key="1">
    <citation type="submission" date="2020-08" db="EMBL/GenBank/DDBJ databases">
        <title>Multicomponent nature underlies the extraordinary mechanical properties of spider dragline silk.</title>
        <authorList>
            <person name="Kono N."/>
            <person name="Nakamura H."/>
            <person name="Mori M."/>
            <person name="Yoshida Y."/>
            <person name="Ohtoshi R."/>
            <person name="Malay A.D."/>
            <person name="Moran D.A.P."/>
            <person name="Tomita M."/>
            <person name="Numata K."/>
            <person name="Arakawa K."/>
        </authorList>
    </citation>
    <scope>NUCLEOTIDE SEQUENCE</scope>
</reference>
<dbReference type="Proteomes" id="UP000887013">
    <property type="component" value="Unassembled WGS sequence"/>
</dbReference>
<evidence type="ECO:0000313" key="2">
    <source>
        <dbReference type="Proteomes" id="UP000887013"/>
    </source>
</evidence>
<evidence type="ECO:0000313" key="1">
    <source>
        <dbReference type="EMBL" id="GFT97422.1"/>
    </source>
</evidence>
<dbReference type="AlphaFoldDB" id="A0A8X6U6S3"/>
<proteinExistence type="predicted"/>
<accession>A0A8X6U6S3</accession>
<sequence>MANPDFYWIEFSKNTRLTTEVRRSLQDRLDSSVISQYQTLSEEFMEEFSERLDFDKLCRYQKLSESFIRRCLERGGPVNLALISEFQTLSTSFML</sequence>